<protein>
    <recommendedName>
        <fullName evidence="3">DUF4252 domain-containing protein</fullName>
    </recommendedName>
</protein>
<organism evidence="1 2">
    <name type="scientific">OM182 bacterium BACL3 MAG-120507-bin80</name>
    <dbReference type="NCBI Taxonomy" id="1655577"/>
    <lineage>
        <taxon>Bacteria</taxon>
        <taxon>Pseudomonadati</taxon>
        <taxon>Pseudomonadota</taxon>
        <taxon>Gammaproteobacteria</taxon>
        <taxon>OMG group</taxon>
        <taxon>OM182 clade</taxon>
    </lineage>
</organism>
<dbReference type="Pfam" id="PF14060">
    <property type="entry name" value="DUF4252"/>
    <property type="match status" value="1"/>
</dbReference>
<dbReference type="AlphaFoldDB" id="A0A0R2SAR4"/>
<proteinExistence type="predicted"/>
<dbReference type="InterPro" id="IPR025348">
    <property type="entry name" value="DUF4252"/>
</dbReference>
<evidence type="ECO:0008006" key="3">
    <source>
        <dbReference type="Google" id="ProtNLM"/>
    </source>
</evidence>
<reference evidence="1 2" key="1">
    <citation type="submission" date="2015-10" db="EMBL/GenBank/DDBJ databases">
        <title>Metagenome-Assembled Genomes uncover a global brackish microbiome.</title>
        <authorList>
            <person name="Hugerth L.W."/>
            <person name="Larsson J."/>
            <person name="Alneberg J."/>
            <person name="Lindh M.V."/>
            <person name="Legrand C."/>
            <person name="Pinhassi J."/>
            <person name="Andersson A.F."/>
        </authorList>
    </citation>
    <scope>NUCLEOTIDE SEQUENCE [LARGE SCALE GENOMIC DNA]</scope>
    <source>
        <strain evidence="1">BACL4 MAG-120507-bin80</strain>
    </source>
</reference>
<accession>A0A0R2SAR4</accession>
<dbReference type="EMBL" id="LIBB01000111">
    <property type="protein sequence ID" value="KRO71980.1"/>
    <property type="molecule type" value="Genomic_DNA"/>
</dbReference>
<comment type="caution">
    <text evidence="1">The sequence shown here is derived from an EMBL/GenBank/DDBJ whole genome shotgun (WGS) entry which is preliminary data.</text>
</comment>
<dbReference type="Proteomes" id="UP000051934">
    <property type="component" value="Unassembled WGS sequence"/>
</dbReference>
<gene>
    <name evidence="1" type="ORF">ABR69_04030</name>
</gene>
<name>A0A0R2SAR4_9GAMM</name>
<evidence type="ECO:0000313" key="1">
    <source>
        <dbReference type="EMBL" id="KRO71980.1"/>
    </source>
</evidence>
<sequence length="214" mass="23448">MKIDRQGRFKGCAILNLAALREEVVTMKKWNELLVAVIMTVGLSTGAQGQTSINDHPGFVDFSTLSGFAGAEPTVQISLKTPLLNMVTNLLKQEDEQAASFISKLMRVNVNVFESGDIDVAEIASSMAVLANELDAQGWERVVRVREDESHVDIYFRLSDDADLIYGIAIMAAEQSETVLVNIVGDISVEDLGALARRFDIDELSEIDIKAEVD</sequence>
<evidence type="ECO:0000313" key="2">
    <source>
        <dbReference type="Proteomes" id="UP000051934"/>
    </source>
</evidence>